<dbReference type="PANTHER" id="PTHR12302:SF3">
    <property type="entry name" value="SERINE_THREONINE-PROTEIN KINASE 31"/>
    <property type="match status" value="1"/>
</dbReference>
<dbReference type="InterPro" id="IPR002071">
    <property type="entry name" value="Thermonucl_AS"/>
</dbReference>
<dbReference type="STRING" id="1798475.A2837_00200"/>
<accession>A0A1F6BXH0</accession>
<proteinExistence type="predicted"/>
<evidence type="ECO:0000256" key="3">
    <source>
        <dbReference type="ARBA" id="ARBA00022801"/>
    </source>
</evidence>
<dbReference type="PROSITE" id="PS50830">
    <property type="entry name" value="TNASE_3"/>
    <property type="match status" value="1"/>
</dbReference>
<dbReference type="InterPro" id="IPR008613">
    <property type="entry name" value="Excalibur_Ca-bd_domain"/>
</dbReference>
<dbReference type="PANTHER" id="PTHR12302">
    <property type="entry name" value="EBNA2 BINDING PROTEIN P100"/>
    <property type="match status" value="1"/>
</dbReference>
<comment type="caution">
    <text evidence="5">The sequence shown here is derived from an EMBL/GenBank/DDBJ whole genome shotgun (WGS) entry which is preliminary data.</text>
</comment>
<keyword evidence="3" id="KW-0378">Hydrolase</keyword>
<protein>
    <recommendedName>
        <fullName evidence="4">TNase-like domain-containing protein</fullName>
    </recommendedName>
</protein>
<dbReference type="PROSITE" id="PS01284">
    <property type="entry name" value="TNASE_2"/>
    <property type="match status" value="1"/>
</dbReference>
<dbReference type="AlphaFoldDB" id="A0A1F6BXH0"/>
<name>A0A1F6BXH0_9BACT</name>
<dbReference type="SMART" id="SM00318">
    <property type="entry name" value="SNc"/>
    <property type="match status" value="1"/>
</dbReference>
<dbReference type="InterPro" id="IPR035437">
    <property type="entry name" value="SNase_OB-fold_sf"/>
</dbReference>
<keyword evidence="1" id="KW-0540">Nuclease</keyword>
<organism evidence="5 6">
    <name type="scientific">Candidatus Kaiserbacteria bacterium RIFCSPHIGHO2_01_FULL_46_22</name>
    <dbReference type="NCBI Taxonomy" id="1798475"/>
    <lineage>
        <taxon>Bacteria</taxon>
        <taxon>Candidatus Kaiseribacteriota</taxon>
    </lineage>
</organism>
<dbReference type="SUPFAM" id="SSF50199">
    <property type="entry name" value="Staphylococcal nuclease"/>
    <property type="match status" value="1"/>
</dbReference>
<dbReference type="Proteomes" id="UP000176322">
    <property type="component" value="Unassembled WGS sequence"/>
</dbReference>
<evidence type="ECO:0000256" key="2">
    <source>
        <dbReference type="ARBA" id="ARBA00022759"/>
    </source>
</evidence>
<dbReference type="GO" id="GO:0003676">
    <property type="term" value="F:nucleic acid binding"/>
    <property type="evidence" value="ECO:0007669"/>
    <property type="project" value="InterPro"/>
</dbReference>
<evidence type="ECO:0000313" key="5">
    <source>
        <dbReference type="EMBL" id="OGG41600.1"/>
    </source>
</evidence>
<dbReference type="Pfam" id="PF05901">
    <property type="entry name" value="Excalibur"/>
    <property type="match status" value="1"/>
</dbReference>
<evidence type="ECO:0000259" key="4">
    <source>
        <dbReference type="PROSITE" id="PS50830"/>
    </source>
</evidence>
<dbReference type="SMART" id="SM00894">
    <property type="entry name" value="Excalibur"/>
    <property type="match status" value="1"/>
</dbReference>
<dbReference type="InterPro" id="IPR016071">
    <property type="entry name" value="Staphylococal_nuclease_OB-fold"/>
</dbReference>
<dbReference type="GO" id="GO:0004519">
    <property type="term" value="F:endonuclease activity"/>
    <property type="evidence" value="ECO:0007669"/>
    <property type="project" value="UniProtKB-KW"/>
</dbReference>
<dbReference type="Pfam" id="PF00565">
    <property type="entry name" value="SNase"/>
    <property type="match status" value="1"/>
</dbReference>
<dbReference type="Gene3D" id="2.40.50.90">
    <property type="match status" value="1"/>
</dbReference>
<feature type="domain" description="TNase-like" evidence="4">
    <location>
        <begin position="66"/>
        <end position="194"/>
    </location>
</feature>
<evidence type="ECO:0000256" key="1">
    <source>
        <dbReference type="ARBA" id="ARBA00022722"/>
    </source>
</evidence>
<reference evidence="5 6" key="1">
    <citation type="journal article" date="2016" name="Nat. Commun.">
        <title>Thousands of microbial genomes shed light on interconnected biogeochemical processes in an aquifer system.</title>
        <authorList>
            <person name="Anantharaman K."/>
            <person name="Brown C.T."/>
            <person name="Hug L.A."/>
            <person name="Sharon I."/>
            <person name="Castelle C.J."/>
            <person name="Probst A.J."/>
            <person name="Thomas B.C."/>
            <person name="Singh A."/>
            <person name="Wilkins M.J."/>
            <person name="Karaoz U."/>
            <person name="Brodie E.L."/>
            <person name="Williams K.H."/>
            <person name="Hubbard S.S."/>
            <person name="Banfield J.F."/>
        </authorList>
    </citation>
    <scope>NUCLEOTIDE SEQUENCE [LARGE SCALE GENOMIC DNA]</scope>
</reference>
<sequence>MYRIFLYILVLITFIYIGWSNVVSDENVTPADEVISEQVITASSSLTQSSGDQALPQESLTDSYEVLKVIDGDTIVVNKNGISETIRMIGVDTPETVHPSKAVQCFGVEASSQTKSWLVGQSVRLEIDSSQGERDKYGRMLAYVFRADGLFINQELIAKGFAYEYTYNLPYKYQAEFKAAEEKARTDKQGLWAESACAGDSEVSRVPQNTPTYPADHSDKDCADFATQAAAQSYFEANGGSSTYNYDRLDSDADGTACESLP</sequence>
<keyword evidence="2" id="KW-0255">Endonuclease</keyword>
<dbReference type="GO" id="GO:0016787">
    <property type="term" value="F:hydrolase activity"/>
    <property type="evidence" value="ECO:0007669"/>
    <property type="project" value="UniProtKB-KW"/>
</dbReference>
<dbReference type="PROSITE" id="PS01123">
    <property type="entry name" value="TNASE_1"/>
    <property type="match status" value="1"/>
</dbReference>
<dbReference type="EMBL" id="MFKO01000006">
    <property type="protein sequence ID" value="OGG41600.1"/>
    <property type="molecule type" value="Genomic_DNA"/>
</dbReference>
<evidence type="ECO:0000313" key="6">
    <source>
        <dbReference type="Proteomes" id="UP000176322"/>
    </source>
</evidence>
<gene>
    <name evidence="5" type="ORF">A2837_00200</name>
</gene>